<organism evidence="3 4">
    <name type="scientific">Brucella pecoris</name>
    <dbReference type="NCBI Taxonomy" id="867683"/>
    <lineage>
        <taxon>Bacteria</taxon>
        <taxon>Pseudomonadati</taxon>
        <taxon>Pseudomonadota</taxon>
        <taxon>Alphaproteobacteria</taxon>
        <taxon>Hyphomicrobiales</taxon>
        <taxon>Brucellaceae</taxon>
        <taxon>Brucella/Ochrobactrum group</taxon>
        <taxon>Brucella</taxon>
    </lineage>
</organism>
<reference evidence="3" key="2">
    <citation type="submission" date="2019-06" db="EMBL/GenBank/DDBJ databases">
        <authorList>
            <person name="Hu M."/>
        </authorList>
    </citation>
    <scope>NUCLEOTIDE SEQUENCE</scope>
    <source>
        <strain evidence="3">08RB2639</strain>
    </source>
</reference>
<comment type="caution">
    <text evidence="3">The sequence shown here is derived from an EMBL/GenBank/DDBJ whole genome shotgun (WGS) entry which is preliminary data.</text>
</comment>
<dbReference type="OrthoDB" id="9803941at2"/>
<dbReference type="AlphaFoldDB" id="A0A5C5CCJ4"/>
<keyword evidence="5" id="KW-1185">Reference proteome</keyword>
<dbReference type="SUPFAM" id="SSF47598">
    <property type="entry name" value="Ribbon-helix-helix"/>
    <property type="match status" value="1"/>
</dbReference>
<dbReference type="RefSeq" id="WP_140023387.1">
    <property type="nucleotide sequence ID" value="NZ_JACIEX010000027.1"/>
</dbReference>
<evidence type="ECO:0000313" key="2">
    <source>
        <dbReference type="EMBL" id="MBB4096297.1"/>
    </source>
</evidence>
<dbReference type="EMBL" id="JACIEX010000027">
    <property type="protein sequence ID" value="MBB4096297.1"/>
    <property type="molecule type" value="Genomic_DNA"/>
</dbReference>
<evidence type="ECO:0000256" key="1">
    <source>
        <dbReference type="SAM" id="Coils"/>
    </source>
</evidence>
<proteinExistence type="predicted"/>
<evidence type="ECO:0000313" key="4">
    <source>
        <dbReference type="Proteomes" id="UP000313390"/>
    </source>
</evidence>
<dbReference type="EMBL" id="VEWK01000030">
    <property type="protein sequence ID" value="TNV08665.1"/>
    <property type="molecule type" value="Genomic_DNA"/>
</dbReference>
<reference evidence="3 4" key="1">
    <citation type="journal article" date="2011" name="Int. J. Syst. Evol. Microbiol.">
        <title>Ochrobactrum pecoris sp. nov., isolated from farm animals.</title>
        <authorList>
            <person name="Kampfer P."/>
            <person name="Huber B."/>
            <person name="Busse H.J."/>
            <person name="Scholz H.C."/>
            <person name="Tomaso H."/>
            <person name="Hotzel H."/>
            <person name="Melzer F."/>
        </authorList>
    </citation>
    <scope>NUCLEOTIDE SEQUENCE [LARGE SCALE GENOMIC DNA]</scope>
    <source>
        <strain evidence="3 4">08RB2639</strain>
    </source>
</reference>
<dbReference type="GO" id="GO:0006355">
    <property type="term" value="P:regulation of DNA-templated transcription"/>
    <property type="evidence" value="ECO:0007669"/>
    <property type="project" value="InterPro"/>
</dbReference>
<evidence type="ECO:0000313" key="3">
    <source>
        <dbReference type="EMBL" id="TNV08665.1"/>
    </source>
</evidence>
<dbReference type="Proteomes" id="UP000313390">
    <property type="component" value="Unassembled WGS sequence"/>
</dbReference>
<reference evidence="2 5" key="3">
    <citation type="submission" date="2020-08" db="EMBL/GenBank/DDBJ databases">
        <title>Genomic Encyclopedia of Type Strains, Phase IV (KMG-IV): sequencing the most valuable type-strain genomes for metagenomic binning, comparative biology and taxonomic classification.</title>
        <authorList>
            <person name="Goeker M."/>
        </authorList>
    </citation>
    <scope>NUCLEOTIDE SEQUENCE [LARGE SCALE GENOMIC DNA]</scope>
    <source>
        <strain evidence="2 5">DSM 23868</strain>
    </source>
</reference>
<name>A0A5C5CCJ4_9HYPH</name>
<feature type="coiled-coil region" evidence="1">
    <location>
        <begin position="49"/>
        <end position="76"/>
    </location>
</feature>
<keyword evidence="1" id="KW-0175">Coiled coil</keyword>
<protein>
    <submittedName>
        <fullName evidence="3">CopG family transcriptional regulator</fullName>
    </submittedName>
</protein>
<dbReference type="InterPro" id="IPR010985">
    <property type="entry name" value="Ribbon_hlx_hlx"/>
</dbReference>
<dbReference type="Proteomes" id="UP000553980">
    <property type="component" value="Unassembled WGS sequence"/>
</dbReference>
<gene>
    <name evidence="3" type="ORF">FIB18_24000</name>
    <name evidence="2" type="ORF">GGQ79_004857</name>
</gene>
<accession>A0A5C5CCJ4</accession>
<evidence type="ECO:0000313" key="5">
    <source>
        <dbReference type="Proteomes" id="UP000553980"/>
    </source>
</evidence>
<sequence length="147" mass="16318">MRTRLNLTLPAELVVKINDVSSRKGLSRSAIVEAAVSSFLSPDGPDRMEAAFTRRLDRLTRQGQRLERNIGIATETLAFFIRFWLTVTPPLPPDAQASARAKGNERFDHLIQAIGRKLQSGSSILDEIPFDVSPSVEQSDRKSEQGN</sequence>